<dbReference type="Gene3D" id="3.40.50.2000">
    <property type="entry name" value="Glycogen Phosphorylase B"/>
    <property type="match status" value="2"/>
</dbReference>
<evidence type="ECO:0000259" key="2">
    <source>
        <dbReference type="Pfam" id="PF00534"/>
    </source>
</evidence>
<dbReference type="Proteomes" id="UP000199079">
    <property type="component" value="Unassembled WGS sequence"/>
</dbReference>
<dbReference type="PANTHER" id="PTHR46401:SF2">
    <property type="entry name" value="GLYCOSYLTRANSFERASE WBBK-RELATED"/>
    <property type="match status" value="1"/>
</dbReference>
<dbReference type="OrthoDB" id="132546at2157"/>
<feature type="domain" description="Glycosyltransferase subfamily 4-like N-terminal" evidence="3">
    <location>
        <begin position="31"/>
        <end position="214"/>
    </location>
</feature>
<feature type="domain" description="Glycosyl transferase family 1" evidence="2">
    <location>
        <begin position="227"/>
        <end position="400"/>
    </location>
</feature>
<dbReference type="AlphaFoldDB" id="A0A1H3IZP9"/>
<organism evidence="4 5">
    <name type="scientific">Halopenitus persicus</name>
    <dbReference type="NCBI Taxonomy" id="1048396"/>
    <lineage>
        <taxon>Archaea</taxon>
        <taxon>Methanobacteriati</taxon>
        <taxon>Methanobacteriota</taxon>
        <taxon>Stenosarchaea group</taxon>
        <taxon>Halobacteria</taxon>
        <taxon>Halobacteriales</taxon>
        <taxon>Haloferacaceae</taxon>
        <taxon>Halopenitus</taxon>
    </lineage>
</organism>
<reference evidence="5" key="1">
    <citation type="submission" date="2016-10" db="EMBL/GenBank/DDBJ databases">
        <authorList>
            <person name="Varghese N."/>
            <person name="Submissions S."/>
        </authorList>
    </citation>
    <scope>NUCLEOTIDE SEQUENCE [LARGE SCALE GENOMIC DNA]</scope>
    <source>
        <strain evidence="5">DC30,IBRC 10041,KCTC 4046</strain>
    </source>
</reference>
<keyword evidence="1 4" id="KW-0808">Transferase</keyword>
<dbReference type="PANTHER" id="PTHR46401">
    <property type="entry name" value="GLYCOSYLTRANSFERASE WBBK-RELATED"/>
    <property type="match status" value="1"/>
</dbReference>
<dbReference type="Pfam" id="PF00534">
    <property type="entry name" value="Glycos_transf_1"/>
    <property type="match status" value="1"/>
</dbReference>
<dbReference type="EMBL" id="FNPC01000004">
    <property type="protein sequence ID" value="SDY33171.1"/>
    <property type="molecule type" value="Genomic_DNA"/>
</dbReference>
<name>A0A1H3IZP9_9EURY</name>
<dbReference type="SUPFAM" id="SSF53756">
    <property type="entry name" value="UDP-Glycosyltransferase/glycogen phosphorylase"/>
    <property type="match status" value="1"/>
</dbReference>
<evidence type="ECO:0000256" key="1">
    <source>
        <dbReference type="ARBA" id="ARBA00022679"/>
    </source>
</evidence>
<dbReference type="GO" id="GO:0016757">
    <property type="term" value="F:glycosyltransferase activity"/>
    <property type="evidence" value="ECO:0007669"/>
    <property type="project" value="InterPro"/>
</dbReference>
<dbReference type="InterPro" id="IPR001296">
    <property type="entry name" value="Glyco_trans_1"/>
</dbReference>
<protein>
    <submittedName>
        <fullName evidence="4">Glycosyltransferase involved in cell wall bisynthesis</fullName>
    </submittedName>
</protein>
<sequence>MGSPQEGESSKTLTVLTEYFHPEEASTAQLLTELATGLQQRYEFDVSVLTSHPNYHDEDRRMSVPRRETHEGVVIERLRSTRFDKDSIPLRVVNWITFTVLALVRLLCGHSDDDAVLVLSNPPILPLIAWVNHKIRGVPYVYLVYDVYPDMAVELGYLERNGIVARAWDRLMRPVYRDADRIIVLGDSMERHLTEKLEHDSDFKPGCIEVIPNWEDEDFIEPCKKETNDFAKENDTVDKFTLLYSGNIGRFHELETAIDAIAQLESRGRKDIQLLIIGEGARKEELQKEVRRRHIDNVRFLPFQPLEQLPETLTCGDASLVGIKPEMEGMCVSSKLYSSLAAGMPIMAVVGDGDEVARVVREYDCGSYVPPDDVETAADVLAEWADKPETVQDLGRNARECFEQRYTVDHALRQYAGLFDEVVGSN</sequence>
<dbReference type="InterPro" id="IPR028098">
    <property type="entry name" value="Glyco_trans_4-like_N"/>
</dbReference>
<gene>
    <name evidence="4" type="ORF">SAMN05216564_104327</name>
</gene>
<dbReference type="CDD" id="cd03794">
    <property type="entry name" value="GT4_WbuB-like"/>
    <property type="match status" value="1"/>
</dbReference>
<evidence type="ECO:0000313" key="5">
    <source>
        <dbReference type="Proteomes" id="UP000199079"/>
    </source>
</evidence>
<evidence type="ECO:0000259" key="3">
    <source>
        <dbReference type="Pfam" id="PF13579"/>
    </source>
</evidence>
<keyword evidence="5" id="KW-1185">Reference proteome</keyword>
<accession>A0A1H3IZP9</accession>
<proteinExistence type="predicted"/>
<dbReference type="Pfam" id="PF13579">
    <property type="entry name" value="Glyco_trans_4_4"/>
    <property type="match status" value="1"/>
</dbReference>
<evidence type="ECO:0000313" key="4">
    <source>
        <dbReference type="EMBL" id="SDY33171.1"/>
    </source>
</evidence>
<dbReference type="RefSeq" id="WP_092732302.1">
    <property type="nucleotide sequence ID" value="NZ_FNPC01000004.1"/>
</dbReference>